<dbReference type="Proteomes" id="UP001266305">
    <property type="component" value="Unassembled WGS sequence"/>
</dbReference>
<reference evidence="2 3" key="1">
    <citation type="submission" date="2023-05" db="EMBL/GenBank/DDBJ databases">
        <title>B98-5 Cell Line De Novo Hybrid Assembly: An Optical Mapping Approach.</title>
        <authorList>
            <person name="Kananen K."/>
            <person name="Auerbach J.A."/>
            <person name="Kautto E."/>
            <person name="Blachly J.S."/>
        </authorList>
    </citation>
    <scope>NUCLEOTIDE SEQUENCE [LARGE SCALE GENOMIC DNA]</scope>
    <source>
        <strain evidence="2">B95-8</strain>
        <tissue evidence="2">Cell line</tissue>
    </source>
</reference>
<name>A0ABQ9W431_SAGOE</name>
<keyword evidence="3" id="KW-1185">Reference proteome</keyword>
<dbReference type="EMBL" id="JASSZA010000003">
    <property type="protein sequence ID" value="KAK2116384.1"/>
    <property type="molecule type" value="Genomic_DNA"/>
</dbReference>
<feature type="region of interest" description="Disordered" evidence="1">
    <location>
        <begin position="180"/>
        <end position="230"/>
    </location>
</feature>
<gene>
    <name evidence="2" type="ORF">P7K49_007010</name>
</gene>
<feature type="region of interest" description="Disordered" evidence="1">
    <location>
        <begin position="124"/>
        <end position="157"/>
    </location>
</feature>
<sequence>MNALSLGGGGKALERSSIESIRIPSSVPDWLKIWGALTSPLRLDSPLAMKRWQSGQPEAAVLATALCCLPGPVALSPPPPLPVSLRPALPLRGGCLPGSRCRHHVECGRNLTLPLRAWQRGKWPRSQSLAQGPWERTARHGSSLAPRPRPGRGGGNAGSCGGGDRCLCFPDGFATPHRSFLSSRRGGAAEAWGLPGSGGRSQCRRLSAGGRESSGFASPRCPHAQPLPER</sequence>
<evidence type="ECO:0000256" key="1">
    <source>
        <dbReference type="SAM" id="MobiDB-lite"/>
    </source>
</evidence>
<comment type="caution">
    <text evidence="2">The sequence shown here is derived from an EMBL/GenBank/DDBJ whole genome shotgun (WGS) entry which is preliminary data.</text>
</comment>
<evidence type="ECO:0000313" key="3">
    <source>
        <dbReference type="Proteomes" id="UP001266305"/>
    </source>
</evidence>
<organism evidence="2 3">
    <name type="scientific">Saguinus oedipus</name>
    <name type="common">Cotton-top tamarin</name>
    <name type="synonym">Oedipomidas oedipus</name>
    <dbReference type="NCBI Taxonomy" id="9490"/>
    <lineage>
        <taxon>Eukaryota</taxon>
        <taxon>Metazoa</taxon>
        <taxon>Chordata</taxon>
        <taxon>Craniata</taxon>
        <taxon>Vertebrata</taxon>
        <taxon>Euteleostomi</taxon>
        <taxon>Mammalia</taxon>
        <taxon>Eutheria</taxon>
        <taxon>Euarchontoglires</taxon>
        <taxon>Primates</taxon>
        <taxon>Haplorrhini</taxon>
        <taxon>Platyrrhini</taxon>
        <taxon>Cebidae</taxon>
        <taxon>Callitrichinae</taxon>
        <taxon>Saguinus</taxon>
    </lineage>
</organism>
<protein>
    <submittedName>
        <fullName evidence="2">Uncharacterized protein</fullName>
    </submittedName>
</protein>
<proteinExistence type="predicted"/>
<accession>A0ABQ9W431</accession>
<evidence type="ECO:0000313" key="2">
    <source>
        <dbReference type="EMBL" id="KAK2116384.1"/>
    </source>
</evidence>